<dbReference type="PATRIC" id="fig|1261131.3.peg.305"/>
<dbReference type="PANTHER" id="PTHR22912:SF217">
    <property type="entry name" value="DIHYDROLIPOYL DEHYDROGENASE"/>
    <property type="match status" value="1"/>
</dbReference>
<evidence type="ECO:0000256" key="6">
    <source>
        <dbReference type="ARBA" id="ARBA00022630"/>
    </source>
</evidence>
<feature type="disulfide bond" description="Redox-active" evidence="15">
    <location>
        <begin position="43"/>
        <end position="48"/>
    </location>
</feature>
<keyword evidence="14" id="KW-0547">Nucleotide-binding</keyword>
<keyword evidence="9 14" id="KW-0520">NAD</keyword>
<dbReference type="Pfam" id="PF02852">
    <property type="entry name" value="Pyr_redox_dim"/>
    <property type="match status" value="1"/>
</dbReference>
<feature type="domain" description="Pyridine nucleotide-disulphide oxidoreductase dimerisation" evidence="17">
    <location>
        <begin position="363"/>
        <end position="471"/>
    </location>
</feature>
<dbReference type="InterPro" id="IPR012999">
    <property type="entry name" value="Pyr_OxRdtase_I_AS"/>
</dbReference>
<comment type="catalytic activity">
    <reaction evidence="12 16">
        <text>N(6)-[(R)-dihydrolipoyl]-L-lysyl-[protein] + NAD(+) = N(6)-[(R)-lipoyl]-L-lysyl-[protein] + NADH + H(+)</text>
        <dbReference type="Rhea" id="RHEA:15045"/>
        <dbReference type="Rhea" id="RHEA-COMP:10474"/>
        <dbReference type="Rhea" id="RHEA-COMP:10475"/>
        <dbReference type="ChEBI" id="CHEBI:15378"/>
        <dbReference type="ChEBI" id="CHEBI:57540"/>
        <dbReference type="ChEBI" id="CHEBI:57945"/>
        <dbReference type="ChEBI" id="CHEBI:83099"/>
        <dbReference type="ChEBI" id="CHEBI:83100"/>
        <dbReference type="EC" id="1.8.1.4"/>
    </reaction>
</comment>
<evidence type="ECO:0000256" key="14">
    <source>
        <dbReference type="PIRSR" id="PIRSR000350-3"/>
    </source>
</evidence>
<feature type="binding site" evidence="14">
    <location>
        <begin position="333"/>
        <end position="336"/>
    </location>
    <ligand>
        <name>FAD</name>
        <dbReference type="ChEBI" id="CHEBI:57692"/>
    </ligand>
</feature>
<dbReference type="HOGENOM" id="CLU_016755_0_2_5"/>
<evidence type="ECO:0000259" key="17">
    <source>
        <dbReference type="Pfam" id="PF02852"/>
    </source>
</evidence>
<evidence type="ECO:0000256" key="9">
    <source>
        <dbReference type="ARBA" id="ARBA00023027"/>
    </source>
</evidence>
<dbReference type="PRINTS" id="PR00368">
    <property type="entry name" value="FADPNR"/>
</dbReference>
<evidence type="ECO:0000256" key="10">
    <source>
        <dbReference type="ARBA" id="ARBA00023157"/>
    </source>
</evidence>
<dbReference type="InterPro" id="IPR023753">
    <property type="entry name" value="FAD/NAD-binding_dom"/>
</dbReference>
<evidence type="ECO:0000256" key="2">
    <source>
        <dbReference type="ARBA" id="ARBA00007532"/>
    </source>
</evidence>
<dbReference type="EMBL" id="CP006604">
    <property type="protein sequence ID" value="AHA27687.1"/>
    <property type="molecule type" value="Genomic_DNA"/>
</dbReference>
<evidence type="ECO:0000256" key="15">
    <source>
        <dbReference type="PIRSR" id="PIRSR000350-4"/>
    </source>
</evidence>
<accession>U6B7J2</accession>
<feature type="binding site" evidence="14">
    <location>
        <position position="52"/>
    </location>
    <ligand>
        <name>FAD</name>
        <dbReference type="ChEBI" id="CHEBI:57692"/>
    </ligand>
</feature>
<comment type="miscellaneous">
    <text evidence="16">The active site is a redox-active disulfide bond.</text>
</comment>
<organism evidence="19 20">
    <name type="scientific">Candidatus Liberibacter americanus str. Sao Paulo</name>
    <dbReference type="NCBI Taxonomy" id="1261131"/>
    <lineage>
        <taxon>Bacteria</taxon>
        <taxon>Pseudomonadati</taxon>
        <taxon>Pseudomonadota</taxon>
        <taxon>Alphaproteobacteria</taxon>
        <taxon>Hyphomicrobiales</taxon>
        <taxon>Rhizobiaceae</taxon>
        <taxon>Liberibacter</taxon>
    </lineage>
</organism>
<keyword evidence="11 16" id="KW-0676">Redox-active center</keyword>
<dbReference type="GO" id="GO:0006103">
    <property type="term" value="P:2-oxoglutarate metabolic process"/>
    <property type="evidence" value="ECO:0007669"/>
    <property type="project" value="TreeGrafter"/>
</dbReference>
<feature type="binding site" evidence="14">
    <location>
        <position position="287"/>
    </location>
    <ligand>
        <name>NAD(+)</name>
        <dbReference type="ChEBI" id="CHEBI:57540"/>
    </ligand>
</feature>
<dbReference type="SUPFAM" id="SSF51905">
    <property type="entry name" value="FAD/NAD(P)-binding domain"/>
    <property type="match status" value="1"/>
</dbReference>
<evidence type="ECO:0000256" key="11">
    <source>
        <dbReference type="ARBA" id="ARBA00023284"/>
    </source>
</evidence>
<dbReference type="PANTHER" id="PTHR22912">
    <property type="entry name" value="DISULFIDE OXIDOREDUCTASE"/>
    <property type="match status" value="1"/>
</dbReference>
<feature type="binding site" evidence="14">
    <location>
        <position position="327"/>
    </location>
    <ligand>
        <name>FAD</name>
        <dbReference type="ChEBI" id="CHEBI:57692"/>
    </ligand>
</feature>
<evidence type="ECO:0000256" key="5">
    <source>
        <dbReference type="ARBA" id="ARBA00022490"/>
    </source>
</evidence>
<sequence>MVSKSYDLIVIGAGPGGYVSAIRAAQLGFKVAIVECDSLGGICLNWGCIPTKSLLRSAEILDHIKNAKKYGLNVDSKIEANIQDIIKRSRNISKRLNSGVEFLMNKNKIDIIWGKATLQNKSEIIVTKPSQPPAHPQHPMPKKVLGEGVYTANHIIIATGARPRTIPGINPDGNLIWTYFDALKTTKTPKSLIVIGSGAIGVEFASFYRSLNVDVSIIEVKERILPAEDSEISNFVQKSIQDKGIKILTESKVSNVKTMNDSVSIQVEDKNGVCSSMSADRILLSAGVQGNIENIGLEKLGIKTKNGCIIVDDYGHTNINGIYAIGDVAGTPMLAHKAEHEGIICVEKIAGIKDVHPLDKSKIPGCIYCNPQVASIGLTEESARDKGFEIRVGKHNLSANGKAVSLGEDYGMIKTIFNKKTGELLGVHMVGAEVTEIIHGFAIAMNLETTEKELMHTVFPHPTISEAMKESVLDAYNRVIHS</sequence>
<evidence type="ECO:0000259" key="18">
    <source>
        <dbReference type="Pfam" id="PF07992"/>
    </source>
</evidence>
<feature type="binding site" evidence="14">
    <location>
        <begin position="196"/>
        <end position="203"/>
    </location>
    <ligand>
        <name>NAD(+)</name>
        <dbReference type="ChEBI" id="CHEBI:57540"/>
    </ligand>
</feature>
<dbReference type="InterPro" id="IPR001100">
    <property type="entry name" value="Pyr_nuc-diS_OxRdtase"/>
</dbReference>
<evidence type="ECO:0000313" key="20">
    <source>
        <dbReference type="Proteomes" id="UP000017862"/>
    </source>
</evidence>
<feature type="binding site" evidence="14">
    <location>
        <position position="219"/>
    </location>
    <ligand>
        <name>NAD(+)</name>
        <dbReference type="ChEBI" id="CHEBI:57540"/>
    </ligand>
</feature>
<evidence type="ECO:0000256" key="16">
    <source>
        <dbReference type="RuleBase" id="RU003692"/>
    </source>
</evidence>
<gene>
    <name evidence="19" type="primary">lpd</name>
    <name evidence="19" type="ORF">lam_317</name>
</gene>
<dbReference type="InterPro" id="IPR036188">
    <property type="entry name" value="FAD/NAD-bd_sf"/>
</dbReference>
<dbReference type="GO" id="GO:0050660">
    <property type="term" value="F:flavin adenine dinucleotide binding"/>
    <property type="evidence" value="ECO:0007669"/>
    <property type="project" value="InterPro"/>
</dbReference>
<evidence type="ECO:0000256" key="1">
    <source>
        <dbReference type="ARBA" id="ARBA00004496"/>
    </source>
</evidence>
<dbReference type="PIRSF" id="PIRSF000350">
    <property type="entry name" value="Mercury_reductase_MerA"/>
    <property type="match status" value="1"/>
</dbReference>
<evidence type="ECO:0000256" key="4">
    <source>
        <dbReference type="ARBA" id="ARBA00016961"/>
    </source>
</evidence>
<evidence type="ECO:0000256" key="3">
    <source>
        <dbReference type="ARBA" id="ARBA00012608"/>
    </source>
</evidence>
<feature type="domain" description="FAD/NAD(P)-binding" evidence="18">
    <location>
        <begin position="6"/>
        <end position="342"/>
    </location>
</feature>
<dbReference type="GO" id="GO:0004148">
    <property type="term" value="F:dihydrolipoyl dehydrogenase (NADH) activity"/>
    <property type="evidence" value="ECO:0007669"/>
    <property type="project" value="UniProtKB-EC"/>
</dbReference>
<reference evidence="19 20" key="1">
    <citation type="journal article" date="2014" name="Mol. Plant Microbe Interact.">
        <title>The complete genome sequence of Candidatus Liberibacter americanus, associated with citrus Huanglongbing.</title>
        <authorList>
            <person name="Wulff N.A."/>
            <person name="Zhang S."/>
            <person name="Setubal J.C."/>
            <person name="Almeida N.F."/>
            <person name="Martins E.C."/>
            <person name="Harakava R."/>
            <person name="Kumar D."/>
            <person name="Rangel L.T."/>
            <person name="Foissac X."/>
            <person name="Bove J."/>
            <person name="Gabriel D.W."/>
        </authorList>
    </citation>
    <scope>NUCLEOTIDE SEQUENCE [LARGE SCALE GENOMIC DNA]</scope>
    <source>
        <strain evidence="19 20">Sao Paulo</strain>
    </source>
</reference>
<dbReference type="PROSITE" id="PS00076">
    <property type="entry name" value="PYRIDINE_REDOX_1"/>
    <property type="match status" value="1"/>
</dbReference>
<protein>
    <recommendedName>
        <fullName evidence="4 16">Dihydrolipoyl dehydrogenase</fullName>
        <ecNumber evidence="3 16">1.8.1.4</ecNumber>
    </recommendedName>
</protein>
<keyword evidence="5" id="KW-0963">Cytoplasm</keyword>
<proteinExistence type="inferred from homology"/>
<dbReference type="InterPro" id="IPR016156">
    <property type="entry name" value="FAD/NAD-linked_Rdtase_dimer_sf"/>
</dbReference>
<comment type="subcellular location">
    <subcellularLocation>
        <location evidence="1">Cytoplasm</location>
    </subcellularLocation>
</comment>
<dbReference type="KEGG" id="lar:lam_317"/>
<dbReference type="eggNOG" id="COG1249">
    <property type="taxonomic scope" value="Bacteria"/>
</dbReference>
<keyword evidence="10" id="KW-1015">Disulfide bond</keyword>
<evidence type="ECO:0000256" key="8">
    <source>
        <dbReference type="ARBA" id="ARBA00023002"/>
    </source>
</evidence>
<dbReference type="GO" id="GO:0005737">
    <property type="term" value="C:cytoplasm"/>
    <property type="evidence" value="ECO:0007669"/>
    <property type="project" value="UniProtKB-SubCell"/>
</dbReference>
<keyword evidence="20" id="KW-1185">Reference proteome</keyword>
<evidence type="ECO:0000256" key="12">
    <source>
        <dbReference type="ARBA" id="ARBA00049187"/>
    </source>
</evidence>
<comment type="cofactor">
    <cofactor evidence="14 16">
        <name>FAD</name>
        <dbReference type="ChEBI" id="CHEBI:57692"/>
    </cofactor>
    <text evidence="14 16">Binds 1 FAD per subunit.</text>
</comment>
<keyword evidence="6 16" id="KW-0285">Flavoprotein</keyword>
<dbReference type="Proteomes" id="UP000017862">
    <property type="component" value="Chromosome"/>
</dbReference>
<dbReference type="PRINTS" id="PR00411">
    <property type="entry name" value="PNDRDTASEI"/>
</dbReference>
<comment type="similarity">
    <text evidence="2 16">Belongs to the class-I pyridine nucleotide-disulfide oxidoreductase family.</text>
</comment>
<dbReference type="InterPro" id="IPR006258">
    <property type="entry name" value="Lipoamide_DH"/>
</dbReference>
<keyword evidence="7 14" id="KW-0274">FAD</keyword>
<feature type="active site" description="Proton acceptor" evidence="13">
    <location>
        <position position="461"/>
    </location>
</feature>
<dbReference type="FunFam" id="3.30.390.30:FF:000001">
    <property type="entry name" value="Dihydrolipoyl dehydrogenase"/>
    <property type="match status" value="1"/>
</dbReference>
<evidence type="ECO:0000256" key="7">
    <source>
        <dbReference type="ARBA" id="ARBA00022827"/>
    </source>
</evidence>
<name>U6B7J2_9HYPH</name>
<evidence type="ECO:0000256" key="13">
    <source>
        <dbReference type="PIRSR" id="PIRSR000350-2"/>
    </source>
</evidence>
<dbReference type="Gene3D" id="3.30.390.30">
    <property type="match status" value="1"/>
</dbReference>
<dbReference type="EC" id="1.8.1.4" evidence="3 16"/>
<dbReference type="InterPro" id="IPR004099">
    <property type="entry name" value="Pyr_nucl-diS_OxRdtase_dimer"/>
</dbReference>
<dbReference type="Gene3D" id="3.50.50.60">
    <property type="entry name" value="FAD/NAD(P)-binding domain"/>
    <property type="match status" value="2"/>
</dbReference>
<dbReference type="InterPro" id="IPR050151">
    <property type="entry name" value="Class-I_Pyr_Nuc-Dis_Oxidored"/>
</dbReference>
<keyword evidence="8 16" id="KW-0560">Oxidoreductase</keyword>
<dbReference type="SUPFAM" id="SSF55424">
    <property type="entry name" value="FAD/NAD-linked reductases, dimerisation (C-terminal) domain"/>
    <property type="match status" value="1"/>
</dbReference>
<evidence type="ECO:0000313" key="19">
    <source>
        <dbReference type="EMBL" id="AHA27687.1"/>
    </source>
</evidence>
<dbReference type="NCBIfam" id="TIGR01350">
    <property type="entry name" value="lipoamide_DH"/>
    <property type="match status" value="1"/>
</dbReference>
<dbReference type="AlphaFoldDB" id="U6B7J2"/>
<dbReference type="Pfam" id="PF07992">
    <property type="entry name" value="Pyr_redox_2"/>
    <property type="match status" value="1"/>
</dbReference>
<dbReference type="STRING" id="1261131.lam_317"/>